<dbReference type="PANTHER" id="PTHR43841:SF1">
    <property type="entry name" value="3-HYDROXYACYL-THIOESTER DEHYDRATASE X"/>
    <property type="match status" value="1"/>
</dbReference>
<feature type="region of interest" description="Disordered" evidence="1">
    <location>
        <begin position="289"/>
        <end position="373"/>
    </location>
</feature>
<dbReference type="InterPro" id="IPR029069">
    <property type="entry name" value="HotDog_dom_sf"/>
</dbReference>
<feature type="compositionally biased region" description="Low complexity" evidence="1">
    <location>
        <begin position="293"/>
        <end position="316"/>
    </location>
</feature>
<evidence type="ECO:0000313" key="4">
    <source>
        <dbReference type="Proteomes" id="UP001597044"/>
    </source>
</evidence>
<gene>
    <name evidence="3" type="ORF">ACFQ0F_05160</name>
</gene>
<dbReference type="SUPFAM" id="SSF54637">
    <property type="entry name" value="Thioesterase/thiol ester dehydrase-isomerase"/>
    <property type="match status" value="2"/>
</dbReference>
<dbReference type="InterPro" id="IPR002539">
    <property type="entry name" value="MaoC-like_dom"/>
</dbReference>
<reference evidence="4" key="1">
    <citation type="journal article" date="2019" name="Int. J. Syst. Evol. Microbiol.">
        <title>The Global Catalogue of Microorganisms (GCM) 10K type strain sequencing project: providing services to taxonomists for standard genome sequencing and annotation.</title>
        <authorList>
            <consortium name="The Broad Institute Genomics Platform"/>
            <consortium name="The Broad Institute Genome Sequencing Center for Infectious Disease"/>
            <person name="Wu L."/>
            <person name="Ma J."/>
        </authorList>
    </citation>
    <scope>NUCLEOTIDE SEQUENCE [LARGE SCALE GENOMIC DNA]</scope>
    <source>
        <strain evidence="4">CCUG 63419</strain>
    </source>
</reference>
<dbReference type="PANTHER" id="PTHR43841">
    <property type="entry name" value="3-HYDROXYACYL-THIOESTER DEHYDRATASE HTDX-RELATED"/>
    <property type="match status" value="1"/>
</dbReference>
<sequence length="373" mass="39505">MSAIEMKDAPSALGFYAKAVLNGFSAKGGALPTLTVSQRDVRIDRAHLTEYNRVCGFAVRDTLPSTYLHVLTFDLQMRVMTDKAFPFALLGLVHISNDITQLRPVRADEVLRFTTTATNLQPHDKGVTFDLLSKAFVGDEHVWTGVSTYLRRQAVAKDSGSTKRPSTAEARALVKAKKVGSANAYWQVPADIGRRYGAISGDRNPIHLYAVTAKLLGFPQAIAHGMWTKAAALAAMESILPKAYTVSVQFKLPVLLPAKVAFSNELGATKTSFTVADARKGKPHLAGTITDLAPAKAQPKAAPAVKTAPKAAPKAAVKAEAKPEVKAAPKTAAKPKPPAKAAPAAKPAATTKPKPASKAAVKPAIKPKAKPKA</sequence>
<dbReference type="Pfam" id="PF01575">
    <property type="entry name" value="MaoC_dehydratas"/>
    <property type="match status" value="1"/>
</dbReference>
<evidence type="ECO:0000256" key="1">
    <source>
        <dbReference type="SAM" id="MobiDB-lite"/>
    </source>
</evidence>
<evidence type="ECO:0000313" key="3">
    <source>
        <dbReference type="EMBL" id="MFD0949777.1"/>
    </source>
</evidence>
<comment type="caution">
    <text evidence="3">The sequence shown here is derived from an EMBL/GenBank/DDBJ whole genome shotgun (WGS) entry which is preliminary data.</text>
</comment>
<keyword evidence="4" id="KW-1185">Reference proteome</keyword>
<accession>A0ABW3HI09</accession>
<protein>
    <submittedName>
        <fullName evidence="3">MaoC family dehydratase</fullName>
    </submittedName>
</protein>
<dbReference type="EMBL" id="JBHTIT010000001">
    <property type="protein sequence ID" value="MFD0949777.1"/>
    <property type="molecule type" value="Genomic_DNA"/>
</dbReference>
<dbReference type="InterPro" id="IPR003965">
    <property type="entry name" value="Fatty_acid_synthase"/>
</dbReference>
<dbReference type="PRINTS" id="PR01483">
    <property type="entry name" value="FASYNTHASE"/>
</dbReference>
<feature type="domain" description="MaoC-like" evidence="2">
    <location>
        <begin position="194"/>
        <end position="283"/>
    </location>
</feature>
<evidence type="ECO:0000259" key="2">
    <source>
        <dbReference type="Pfam" id="PF01575"/>
    </source>
</evidence>
<organism evidence="3 4">
    <name type="scientific">Paraperlucidibaca wandonensis</name>
    <dbReference type="NCBI Taxonomy" id="1268273"/>
    <lineage>
        <taxon>Bacteria</taxon>
        <taxon>Pseudomonadati</taxon>
        <taxon>Pseudomonadota</taxon>
        <taxon>Gammaproteobacteria</taxon>
        <taxon>Moraxellales</taxon>
        <taxon>Moraxellaceae</taxon>
        <taxon>Paraperlucidibaca</taxon>
    </lineage>
</organism>
<feature type="compositionally biased region" description="Basic and acidic residues" evidence="1">
    <location>
        <begin position="317"/>
        <end position="327"/>
    </location>
</feature>
<feature type="compositionally biased region" description="Low complexity" evidence="1">
    <location>
        <begin position="341"/>
        <end position="364"/>
    </location>
</feature>
<dbReference type="Proteomes" id="UP001597044">
    <property type="component" value="Unassembled WGS sequence"/>
</dbReference>
<proteinExistence type="predicted"/>
<name>A0ABW3HI09_9GAMM</name>
<dbReference type="Gene3D" id="3.10.129.10">
    <property type="entry name" value="Hotdog Thioesterase"/>
    <property type="match status" value="1"/>
</dbReference>
<dbReference type="RefSeq" id="WP_379069766.1">
    <property type="nucleotide sequence ID" value="NZ_JBHTIT010000001.1"/>
</dbReference>